<accession>A0A835VNS5</accession>
<evidence type="ECO:0000313" key="3">
    <source>
        <dbReference type="EMBL" id="KAG2422185.1"/>
    </source>
</evidence>
<organism evidence="3 4">
    <name type="scientific">Chlamydomonas incerta</name>
    <dbReference type="NCBI Taxonomy" id="51695"/>
    <lineage>
        <taxon>Eukaryota</taxon>
        <taxon>Viridiplantae</taxon>
        <taxon>Chlorophyta</taxon>
        <taxon>core chlorophytes</taxon>
        <taxon>Chlorophyceae</taxon>
        <taxon>CS clade</taxon>
        <taxon>Chlamydomonadales</taxon>
        <taxon>Chlamydomonadaceae</taxon>
        <taxon>Chlamydomonas</taxon>
    </lineage>
</organism>
<dbReference type="Proteomes" id="UP000650467">
    <property type="component" value="Unassembled WGS sequence"/>
</dbReference>
<evidence type="ECO:0000256" key="1">
    <source>
        <dbReference type="SAM" id="Coils"/>
    </source>
</evidence>
<reference evidence="3" key="1">
    <citation type="journal article" date="2020" name="bioRxiv">
        <title>Comparative genomics of Chlamydomonas.</title>
        <authorList>
            <person name="Craig R.J."/>
            <person name="Hasan A.R."/>
            <person name="Ness R.W."/>
            <person name="Keightley P.D."/>
        </authorList>
    </citation>
    <scope>NUCLEOTIDE SEQUENCE</scope>
    <source>
        <strain evidence="3">SAG 7.73</strain>
    </source>
</reference>
<sequence length="401" mass="44994">MAKRVRDIQSEIDEVTKEIKYVDEQVRKAEAAEAAVEKAWIAVRATLCEIAKKLKRLDLEESERVALIAEQQSCVAEMERLSMKEEQLRRDEEQLRRNEEQLRMKEEQLREEKLQANRTCGGRRVATAAATGSLPSLVEAMKAALTDMGVPALVQAASMMAQLQLSQFDYSASKASPSRQGESFKERLQAFYDNSTDDPTQHQHLLRCMLLDVQLPKTLVTACHLFKRCWKAEARVVVGLTDINDARNGLLLFKPLAHAFHDSRICFTSVEDDGEIQFKLALLDSELEETKVWDYAAEHNLCKNYGASQVGHYAATVTFGELHGKPLVFTNSNRPHQRCLRFQHLQAMRRAEASNWLPKGGGPTQDVLCNAEEAKRLGVWLTMAAQAPPPPDADDGSSATD</sequence>
<evidence type="ECO:0000259" key="2">
    <source>
        <dbReference type="Pfam" id="PF13391"/>
    </source>
</evidence>
<protein>
    <recommendedName>
        <fullName evidence="2">HNH nuclease domain-containing protein</fullName>
    </recommendedName>
</protein>
<evidence type="ECO:0000313" key="4">
    <source>
        <dbReference type="Proteomes" id="UP000650467"/>
    </source>
</evidence>
<dbReference type="OrthoDB" id="151325at2759"/>
<dbReference type="Pfam" id="PF13391">
    <property type="entry name" value="HNH_2"/>
    <property type="match status" value="1"/>
</dbReference>
<dbReference type="AlphaFoldDB" id="A0A835VNS5"/>
<proteinExistence type="predicted"/>
<feature type="coiled-coil region" evidence="1">
    <location>
        <begin position="5"/>
        <end position="32"/>
    </location>
</feature>
<dbReference type="EMBL" id="JAEHOC010000166">
    <property type="protein sequence ID" value="KAG2422185.1"/>
    <property type="molecule type" value="Genomic_DNA"/>
</dbReference>
<feature type="coiled-coil region" evidence="1">
    <location>
        <begin position="78"/>
        <end position="119"/>
    </location>
</feature>
<keyword evidence="1" id="KW-0175">Coiled coil</keyword>
<feature type="domain" description="HNH nuclease" evidence="2">
    <location>
        <begin position="208"/>
        <end position="267"/>
    </location>
</feature>
<gene>
    <name evidence="3" type="ORF">HXX76_016224</name>
</gene>
<dbReference type="InterPro" id="IPR003615">
    <property type="entry name" value="HNH_nuc"/>
</dbReference>
<comment type="caution">
    <text evidence="3">The sequence shown here is derived from an EMBL/GenBank/DDBJ whole genome shotgun (WGS) entry which is preliminary data.</text>
</comment>
<keyword evidence="4" id="KW-1185">Reference proteome</keyword>
<name>A0A835VNS5_CHLIN</name>